<gene>
    <name evidence="3" type="ORF">FH972_020171</name>
</gene>
<dbReference type="GO" id="GO:0009793">
    <property type="term" value="P:embryo development ending in seed dormancy"/>
    <property type="evidence" value="ECO:0007669"/>
    <property type="project" value="InterPro"/>
</dbReference>
<feature type="compositionally biased region" description="Polar residues" evidence="2">
    <location>
        <begin position="156"/>
        <end position="168"/>
    </location>
</feature>
<organism evidence="3 4">
    <name type="scientific">Carpinus fangiana</name>
    <dbReference type="NCBI Taxonomy" id="176857"/>
    <lineage>
        <taxon>Eukaryota</taxon>
        <taxon>Viridiplantae</taxon>
        <taxon>Streptophyta</taxon>
        <taxon>Embryophyta</taxon>
        <taxon>Tracheophyta</taxon>
        <taxon>Spermatophyta</taxon>
        <taxon>Magnoliopsida</taxon>
        <taxon>eudicotyledons</taxon>
        <taxon>Gunneridae</taxon>
        <taxon>Pentapetalae</taxon>
        <taxon>rosids</taxon>
        <taxon>fabids</taxon>
        <taxon>Fagales</taxon>
        <taxon>Betulaceae</taxon>
        <taxon>Carpinus</taxon>
    </lineage>
</organism>
<sequence>MQAGKNAVATAKESVANINASAKAGLEKTQATLDGKVYIYIYVCFFIMENMKAHDTAQKEMATRKKEERITQIELEEKQARACNAATKEMGNAGTGHPTGTHPISALPGHGGGQPVVGSHPIGTDTGNFTGYPTGNHPISALPGHGSGQHVVWSQPEGTDTGNGTDHPTGNHPISALPGHGSGQHVVGSQPEGTDTGHPTGNHPISALPGQAGHGTCTGTGTNGTYSTTGATGHPTGTHPTSALPGHGTGQPAVQVTEGVVGSQPIASYTAATGRTAAHDPRVEGNAPGYRKERCP</sequence>
<dbReference type="AlphaFoldDB" id="A0A5N6RSW3"/>
<evidence type="ECO:0000256" key="2">
    <source>
        <dbReference type="SAM" id="MobiDB-lite"/>
    </source>
</evidence>
<evidence type="ECO:0008006" key="5">
    <source>
        <dbReference type="Google" id="ProtNLM"/>
    </source>
</evidence>
<feature type="region of interest" description="Disordered" evidence="2">
    <location>
        <begin position="271"/>
        <end position="296"/>
    </location>
</feature>
<feature type="region of interest" description="Disordered" evidence="2">
    <location>
        <begin position="153"/>
        <end position="202"/>
    </location>
</feature>
<keyword evidence="4" id="KW-1185">Reference proteome</keyword>
<evidence type="ECO:0000313" key="4">
    <source>
        <dbReference type="Proteomes" id="UP000327013"/>
    </source>
</evidence>
<dbReference type="Proteomes" id="UP000327013">
    <property type="component" value="Chromosome 8"/>
</dbReference>
<comment type="similarity">
    <text evidence="1">Belongs to the LEA type 1 family.</text>
</comment>
<dbReference type="EMBL" id="CM017328">
    <property type="protein sequence ID" value="KAE8125352.1"/>
    <property type="molecule type" value="Genomic_DNA"/>
</dbReference>
<dbReference type="InterPro" id="IPR005513">
    <property type="entry name" value="LEA_1"/>
</dbReference>
<reference evidence="3 4" key="1">
    <citation type="submission" date="2019-06" db="EMBL/GenBank/DDBJ databases">
        <title>A chromosomal-level reference genome of Carpinus fangiana (Coryloideae, Betulaceae).</title>
        <authorList>
            <person name="Yang X."/>
            <person name="Wang Z."/>
            <person name="Zhang L."/>
            <person name="Hao G."/>
            <person name="Liu J."/>
            <person name="Yang Y."/>
        </authorList>
    </citation>
    <scope>NUCLEOTIDE SEQUENCE [LARGE SCALE GENOMIC DNA]</scope>
    <source>
        <strain evidence="3">Cfa_2016G</strain>
        <tissue evidence="3">Leaf</tissue>
    </source>
</reference>
<evidence type="ECO:0000313" key="3">
    <source>
        <dbReference type="EMBL" id="KAE8125352.1"/>
    </source>
</evidence>
<dbReference type="OrthoDB" id="758082at2759"/>
<dbReference type="PANTHER" id="PTHR33493">
    <property type="entry name" value="LATE EMBRYOGENESIS ABUNDANT PROTEIN 6-RELATED"/>
    <property type="match status" value="1"/>
</dbReference>
<dbReference type="PANTHER" id="PTHR33493:SF2">
    <property type="entry name" value="LATE EMBRYOGENESIS ABUNDANT PROTEIN 46"/>
    <property type="match status" value="1"/>
</dbReference>
<proteinExistence type="inferred from homology"/>
<dbReference type="Pfam" id="PF03760">
    <property type="entry name" value="LEA_1"/>
    <property type="match status" value="1"/>
</dbReference>
<name>A0A5N6RSW3_9ROSI</name>
<accession>A0A5N6RSW3</accession>
<protein>
    <recommendedName>
        <fullName evidence="5">18 kDa seed maturation protein</fullName>
    </recommendedName>
</protein>
<evidence type="ECO:0000256" key="1">
    <source>
        <dbReference type="ARBA" id="ARBA00010975"/>
    </source>
</evidence>